<keyword evidence="2" id="KW-1185">Reference proteome</keyword>
<gene>
    <name evidence="1" type="ORF">ATK36_5377</name>
</gene>
<comment type="caution">
    <text evidence="1">The sequence shown here is derived from an EMBL/GenBank/DDBJ whole genome shotgun (WGS) entry which is preliminary data.</text>
</comment>
<dbReference type="NCBIfam" id="TIGR02165">
    <property type="entry name" value="cas5_6_GSU0054"/>
    <property type="match status" value="1"/>
</dbReference>
<name>A0A2A9FHF5_9PSEU</name>
<reference evidence="1 2" key="1">
    <citation type="submission" date="2017-10" db="EMBL/GenBank/DDBJ databases">
        <title>Sequencing the genomes of 1000 actinobacteria strains.</title>
        <authorList>
            <person name="Klenk H.-P."/>
        </authorList>
    </citation>
    <scope>NUCLEOTIDE SEQUENCE [LARGE SCALE GENOMIC DNA]</scope>
    <source>
        <strain evidence="1 2">DSM 46092</strain>
    </source>
</reference>
<dbReference type="Proteomes" id="UP000243542">
    <property type="component" value="Unassembled WGS sequence"/>
</dbReference>
<proteinExistence type="predicted"/>
<protein>
    <submittedName>
        <fullName evidence="1">CRISPR-associated protein Csb2</fullName>
    </submittedName>
</protein>
<evidence type="ECO:0000313" key="1">
    <source>
        <dbReference type="EMBL" id="PFG50171.1"/>
    </source>
</evidence>
<accession>A0A2A9FHF5</accession>
<dbReference type="AlphaFoldDB" id="A0A2A9FHF5"/>
<evidence type="ECO:0000313" key="2">
    <source>
        <dbReference type="Proteomes" id="UP000243542"/>
    </source>
</evidence>
<dbReference type="EMBL" id="PDJK01000002">
    <property type="protein sequence ID" value="PFG50171.1"/>
    <property type="molecule type" value="Genomic_DNA"/>
</dbReference>
<dbReference type="RefSeq" id="WP_098513956.1">
    <property type="nucleotide sequence ID" value="NZ_JBIAKZ010000012.1"/>
</dbReference>
<sequence length="463" mass="51804">MTVTLALRFPWGRYHATPWGRHVNEGAVELPPSPWRILRALYAVWRTRAPDLDEHVVHPLLDKLAAVPPTVFVPAHTIAHTRHYYPDSKHTTAGISVDQTLDAFAVLDPDAELALQWRGLDLTGPHRDALAKLAASLPYLGRADSICEATLADHWEPAGHDIWQSVETAEMIPADAEVTAVLAAEHPLDLEALVARPVDVRRGGLLFPRGTRFAGYQKTPATTRPRRRPPTTSVTAIRFAIAQRVKPPSTDALIYTDLLRKAALRKLGDLRTEPADTLLGGKTATGTTTRDHHRHAHYLPLTQDRHLSGLLVWVPAGLSGDELDALTAATRLHTGMNEKWRLNLRATDTGNIHDTAPELARPSRRWTSLTPFTPTRYPKNKDWPEFLRTEIERELGYRGLDDLHIRDLNLREERTPFRRTRPSAPDRRRPSAFVTITVNREIAGPLALGHLSHFGLGLFIPRP</sequence>
<organism evidence="1 2">
    <name type="scientific">Amycolatopsis sulphurea</name>
    <dbReference type="NCBI Taxonomy" id="76022"/>
    <lineage>
        <taxon>Bacteria</taxon>
        <taxon>Bacillati</taxon>
        <taxon>Actinomycetota</taxon>
        <taxon>Actinomycetes</taxon>
        <taxon>Pseudonocardiales</taxon>
        <taxon>Pseudonocardiaceae</taxon>
        <taxon>Amycolatopsis</taxon>
    </lineage>
</organism>
<dbReference type="InterPro" id="IPR019089">
    <property type="entry name" value="Cas_GSU0054"/>
</dbReference>